<dbReference type="PANTHER" id="PTHR43537">
    <property type="entry name" value="TRANSCRIPTIONAL REGULATOR, GNTR FAMILY"/>
    <property type="match status" value="1"/>
</dbReference>
<comment type="caution">
    <text evidence="5">The sequence shown here is derived from an EMBL/GenBank/DDBJ whole genome shotgun (WGS) entry which is preliminary data.</text>
</comment>
<keyword evidence="3" id="KW-0804">Transcription</keyword>
<sequence length="222" mass="25247">MRARASLRDEIYQDILDLLLGGAYQPGEVVNIDALSRTLDVSPTPIREALVELEHTSLVERTARRGYRVASPLSGKQIKDLMEVRTILELQALKRAYPTVDSWIDELTLAHDEHVKAFEYLPRAEKSQEYSAIRHYFEADWRFHTIIFENAGNGYLLKVLEGLAFQMHRLRQTVGHGKSDGADATCEHSKILHALQERNEKASKLAMKSHLNKVLKRSVADS</sequence>
<dbReference type="InterPro" id="IPR000524">
    <property type="entry name" value="Tscrpt_reg_HTH_GntR"/>
</dbReference>
<accession>A0ABU5G5Z4</accession>
<dbReference type="EMBL" id="JAWNGA010000004">
    <property type="protein sequence ID" value="MDY5132784.1"/>
    <property type="molecule type" value="Genomic_DNA"/>
</dbReference>
<dbReference type="RefSeq" id="WP_022866927.1">
    <property type="nucleotide sequence ID" value="NZ_JAWNFT010000001.1"/>
</dbReference>
<gene>
    <name evidence="5" type="ORF">R6G86_03355</name>
</gene>
<dbReference type="Gene3D" id="1.10.10.10">
    <property type="entry name" value="Winged helix-like DNA-binding domain superfamily/Winged helix DNA-binding domain"/>
    <property type="match status" value="1"/>
</dbReference>
<feature type="domain" description="HTH gntR-type" evidence="4">
    <location>
        <begin position="5"/>
        <end position="72"/>
    </location>
</feature>
<reference evidence="5 6" key="1">
    <citation type="submission" date="2023-10" db="EMBL/GenBank/DDBJ databases">
        <title>Whole Genome based description of the genera Actinobaculum and Actinotignum reveals a complex phylogenetic relationship within the species included in the genus Actinotignum.</title>
        <authorList>
            <person name="Jensen C.S."/>
            <person name="Dargis R."/>
            <person name="Kemp M."/>
            <person name="Christensen J.J."/>
        </authorList>
    </citation>
    <scope>NUCLEOTIDE SEQUENCE [LARGE SCALE GENOMIC DNA]</scope>
    <source>
        <strain evidence="5 6">SLA_B974</strain>
    </source>
</reference>
<dbReference type="PROSITE" id="PS50949">
    <property type="entry name" value="HTH_GNTR"/>
    <property type="match status" value="1"/>
</dbReference>
<dbReference type="SMART" id="SM00895">
    <property type="entry name" value="FCD"/>
    <property type="match status" value="1"/>
</dbReference>
<keyword evidence="1" id="KW-0805">Transcription regulation</keyword>
<dbReference type="Pfam" id="PF00392">
    <property type="entry name" value="GntR"/>
    <property type="match status" value="1"/>
</dbReference>
<evidence type="ECO:0000256" key="3">
    <source>
        <dbReference type="ARBA" id="ARBA00023163"/>
    </source>
</evidence>
<keyword evidence="6" id="KW-1185">Reference proteome</keyword>
<dbReference type="SUPFAM" id="SSF48008">
    <property type="entry name" value="GntR ligand-binding domain-like"/>
    <property type="match status" value="1"/>
</dbReference>
<evidence type="ECO:0000313" key="5">
    <source>
        <dbReference type="EMBL" id="MDY5132784.1"/>
    </source>
</evidence>
<evidence type="ECO:0000256" key="2">
    <source>
        <dbReference type="ARBA" id="ARBA00023125"/>
    </source>
</evidence>
<dbReference type="CDD" id="cd07377">
    <property type="entry name" value="WHTH_GntR"/>
    <property type="match status" value="1"/>
</dbReference>
<evidence type="ECO:0000313" key="6">
    <source>
        <dbReference type="Proteomes" id="UP001275049"/>
    </source>
</evidence>
<protein>
    <submittedName>
        <fullName evidence="5">GntR family transcriptional regulator</fullName>
    </submittedName>
</protein>
<dbReference type="Pfam" id="PF07729">
    <property type="entry name" value="FCD"/>
    <property type="match status" value="1"/>
</dbReference>
<dbReference type="Gene3D" id="1.20.120.530">
    <property type="entry name" value="GntR ligand-binding domain-like"/>
    <property type="match status" value="1"/>
</dbReference>
<evidence type="ECO:0000256" key="1">
    <source>
        <dbReference type="ARBA" id="ARBA00023015"/>
    </source>
</evidence>
<evidence type="ECO:0000259" key="4">
    <source>
        <dbReference type="PROSITE" id="PS50949"/>
    </source>
</evidence>
<dbReference type="InterPro" id="IPR008920">
    <property type="entry name" value="TF_FadR/GntR_C"/>
</dbReference>
<dbReference type="InterPro" id="IPR036388">
    <property type="entry name" value="WH-like_DNA-bd_sf"/>
</dbReference>
<dbReference type="InterPro" id="IPR036390">
    <property type="entry name" value="WH_DNA-bd_sf"/>
</dbReference>
<organism evidence="5 6">
    <name type="scientific">Actinotignum urinale</name>
    <dbReference type="NCBI Taxonomy" id="190146"/>
    <lineage>
        <taxon>Bacteria</taxon>
        <taxon>Bacillati</taxon>
        <taxon>Actinomycetota</taxon>
        <taxon>Actinomycetes</taxon>
        <taxon>Actinomycetales</taxon>
        <taxon>Actinomycetaceae</taxon>
        <taxon>Actinotignum</taxon>
    </lineage>
</organism>
<dbReference type="InterPro" id="IPR011711">
    <property type="entry name" value="GntR_C"/>
</dbReference>
<proteinExistence type="predicted"/>
<keyword evidence="2" id="KW-0238">DNA-binding</keyword>
<dbReference type="Proteomes" id="UP001275049">
    <property type="component" value="Unassembled WGS sequence"/>
</dbReference>
<dbReference type="PANTHER" id="PTHR43537:SF5">
    <property type="entry name" value="UXU OPERON TRANSCRIPTIONAL REGULATOR"/>
    <property type="match status" value="1"/>
</dbReference>
<dbReference type="SUPFAM" id="SSF46785">
    <property type="entry name" value="Winged helix' DNA-binding domain"/>
    <property type="match status" value="1"/>
</dbReference>
<name>A0ABU5G5Z4_9ACTO</name>
<dbReference type="SMART" id="SM00345">
    <property type="entry name" value="HTH_GNTR"/>
    <property type="match status" value="1"/>
</dbReference>